<protein>
    <submittedName>
        <fullName evidence="1">Uncharacterized protein</fullName>
    </submittedName>
</protein>
<proteinExistence type="predicted"/>
<dbReference type="AlphaFoldDB" id="A0AAW0SMJ3"/>
<dbReference type="Proteomes" id="UP001487740">
    <property type="component" value="Unassembled WGS sequence"/>
</dbReference>
<gene>
    <name evidence="1" type="ORF">O3P69_008571</name>
</gene>
<sequence length="79" mass="9250">MQSDRVQEAVSIYYRCSSRPPSDRTCWKPQREIYPRSSWSGRVGSSSVTRAPLRPQSCPSRRLPRYNRYCQYCLELCGV</sequence>
<reference evidence="1 2" key="1">
    <citation type="submission" date="2023-03" db="EMBL/GenBank/DDBJ databases">
        <title>High-quality genome of Scylla paramamosain provides insights in environmental adaptation.</title>
        <authorList>
            <person name="Zhang L."/>
        </authorList>
    </citation>
    <scope>NUCLEOTIDE SEQUENCE [LARGE SCALE GENOMIC DNA]</scope>
    <source>
        <strain evidence="1">LZ_2023a</strain>
        <tissue evidence="1">Muscle</tissue>
    </source>
</reference>
<evidence type="ECO:0000313" key="2">
    <source>
        <dbReference type="Proteomes" id="UP001487740"/>
    </source>
</evidence>
<evidence type="ECO:0000313" key="1">
    <source>
        <dbReference type="EMBL" id="KAK8375932.1"/>
    </source>
</evidence>
<dbReference type="EMBL" id="JARAKH010000049">
    <property type="protein sequence ID" value="KAK8375932.1"/>
    <property type="molecule type" value="Genomic_DNA"/>
</dbReference>
<accession>A0AAW0SMJ3</accession>
<organism evidence="1 2">
    <name type="scientific">Scylla paramamosain</name>
    <name type="common">Mud crab</name>
    <dbReference type="NCBI Taxonomy" id="85552"/>
    <lineage>
        <taxon>Eukaryota</taxon>
        <taxon>Metazoa</taxon>
        <taxon>Ecdysozoa</taxon>
        <taxon>Arthropoda</taxon>
        <taxon>Crustacea</taxon>
        <taxon>Multicrustacea</taxon>
        <taxon>Malacostraca</taxon>
        <taxon>Eumalacostraca</taxon>
        <taxon>Eucarida</taxon>
        <taxon>Decapoda</taxon>
        <taxon>Pleocyemata</taxon>
        <taxon>Brachyura</taxon>
        <taxon>Eubrachyura</taxon>
        <taxon>Portunoidea</taxon>
        <taxon>Portunidae</taxon>
        <taxon>Portuninae</taxon>
        <taxon>Scylla</taxon>
    </lineage>
</organism>
<keyword evidence="2" id="KW-1185">Reference proteome</keyword>
<name>A0AAW0SMJ3_SCYPA</name>
<comment type="caution">
    <text evidence="1">The sequence shown here is derived from an EMBL/GenBank/DDBJ whole genome shotgun (WGS) entry which is preliminary data.</text>
</comment>